<keyword evidence="3" id="KW-1185">Reference proteome</keyword>
<dbReference type="Proteomes" id="UP000190166">
    <property type="component" value="Unassembled WGS sequence"/>
</dbReference>
<evidence type="ECO:0000259" key="1">
    <source>
        <dbReference type="Pfam" id="PF14534"/>
    </source>
</evidence>
<proteinExistence type="predicted"/>
<dbReference type="EMBL" id="FUZZ01000001">
    <property type="protein sequence ID" value="SKD02235.1"/>
    <property type="molecule type" value="Genomic_DNA"/>
</dbReference>
<organism evidence="2 3">
    <name type="scientific">Chitinophaga ginsengisegetis</name>
    <dbReference type="NCBI Taxonomy" id="393003"/>
    <lineage>
        <taxon>Bacteria</taxon>
        <taxon>Pseudomonadati</taxon>
        <taxon>Bacteroidota</taxon>
        <taxon>Chitinophagia</taxon>
        <taxon>Chitinophagales</taxon>
        <taxon>Chitinophagaceae</taxon>
        <taxon>Chitinophaga</taxon>
    </lineage>
</organism>
<dbReference type="SUPFAM" id="SSF54427">
    <property type="entry name" value="NTF2-like"/>
    <property type="match status" value="1"/>
</dbReference>
<accession>A0A1T5NP94</accession>
<dbReference type="Gene3D" id="3.10.450.50">
    <property type="match status" value="1"/>
</dbReference>
<feature type="domain" description="DUF4440" evidence="1">
    <location>
        <begin position="32"/>
        <end position="141"/>
    </location>
</feature>
<dbReference type="InterPro" id="IPR027843">
    <property type="entry name" value="DUF4440"/>
</dbReference>
<dbReference type="InterPro" id="IPR032710">
    <property type="entry name" value="NTF2-like_dom_sf"/>
</dbReference>
<name>A0A1T5NP94_9BACT</name>
<gene>
    <name evidence="2" type="ORF">SAMN05660461_2456</name>
</gene>
<protein>
    <recommendedName>
        <fullName evidence="1">DUF4440 domain-containing protein</fullName>
    </recommendedName>
</protein>
<dbReference type="RefSeq" id="WP_079469631.1">
    <property type="nucleotide sequence ID" value="NZ_FUZZ01000001.1"/>
</dbReference>
<reference evidence="2 3" key="1">
    <citation type="submission" date="2017-02" db="EMBL/GenBank/DDBJ databases">
        <authorList>
            <person name="Peterson S.W."/>
        </authorList>
    </citation>
    <scope>NUCLEOTIDE SEQUENCE [LARGE SCALE GENOMIC DNA]</scope>
    <source>
        <strain evidence="2 3">DSM 18108</strain>
    </source>
</reference>
<dbReference type="Pfam" id="PF14534">
    <property type="entry name" value="DUF4440"/>
    <property type="match status" value="1"/>
</dbReference>
<sequence>MKQIAYHVFVVILLSALTFNIALARQTDEAVIKNLDNLEREAVLKGDTAALFNKFWSPNIVINTPANRVGTVETAKASLRAGKLNYASFERVIEKITFTENIAIVMGYEVIKPQGASDHAGKTVTRRYTNIWMTGKDGWQVVARQATIIKVE</sequence>
<dbReference type="AlphaFoldDB" id="A0A1T5NP94"/>
<evidence type="ECO:0000313" key="2">
    <source>
        <dbReference type="EMBL" id="SKD02235.1"/>
    </source>
</evidence>
<dbReference type="STRING" id="393003.SAMN05660461_2456"/>
<evidence type="ECO:0000313" key="3">
    <source>
        <dbReference type="Proteomes" id="UP000190166"/>
    </source>
</evidence>